<dbReference type="AlphaFoldDB" id="A0A101PCT3"/>
<keyword evidence="1" id="KW-0732">Signal</keyword>
<feature type="signal peptide" evidence="1">
    <location>
        <begin position="1"/>
        <end position="25"/>
    </location>
</feature>
<name>A0A101PCT3_9ACTN</name>
<proteinExistence type="predicted"/>
<evidence type="ECO:0000313" key="3">
    <source>
        <dbReference type="Proteomes" id="UP000053127"/>
    </source>
</evidence>
<dbReference type="RefSeq" id="WP_067117716.1">
    <property type="nucleotide sequence ID" value="NZ_KQ948207.1"/>
</dbReference>
<comment type="caution">
    <text evidence="2">The sequence shown here is derived from an EMBL/GenBank/DDBJ whole genome shotgun (WGS) entry which is preliminary data.</text>
</comment>
<organism evidence="2 3">
    <name type="scientific">Streptomyces yokosukanensis</name>
    <dbReference type="NCBI Taxonomy" id="67386"/>
    <lineage>
        <taxon>Bacteria</taxon>
        <taxon>Bacillati</taxon>
        <taxon>Actinomycetota</taxon>
        <taxon>Actinomycetes</taxon>
        <taxon>Kitasatosporales</taxon>
        <taxon>Streptomycetaceae</taxon>
        <taxon>Streptomyces</taxon>
    </lineage>
</organism>
<evidence type="ECO:0000256" key="1">
    <source>
        <dbReference type="SAM" id="SignalP"/>
    </source>
</evidence>
<dbReference type="OrthoDB" id="4053327at2"/>
<dbReference type="PROSITE" id="PS51257">
    <property type="entry name" value="PROKAR_LIPOPROTEIN"/>
    <property type="match status" value="1"/>
</dbReference>
<protein>
    <recommendedName>
        <fullName evidence="4">Lipoprotein</fullName>
    </recommendedName>
</protein>
<dbReference type="EMBL" id="LMWN01000006">
    <property type="protein sequence ID" value="KUN09136.1"/>
    <property type="molecule type" value="Genomic_DNA"/>
</dbReference>
<dbReference type="STRING" id="67386.AQI95_04590"/>
<sequence length="170" mass="18465">MRPLTTAGAALLVLGLSLTACTTRAHTAPRPSSDEVVEAATRQLTDECLSHRGLAPPRPGGPSPSTAEQQRVDAALFGTGPAQLSLRLPTGYVVRTHTDGCLAAARRRLYGDQVRWFRTSVVVDNLGPEATATHRSLAEVRARHHAEITEWRRLRTHAVAEATVLLTRHR</sequence>
<reference evidence="2 3" key="1">
    <citation type="submission" date="2015-10" db="EMBL/GenBank/DDBJ databases">
        <title>Draft genome sequence of Streptomyces yokosukanensis DSM 40224, type strain for the species Streptomyces yokosukanensis.</title>
        <authorList>
            <person name="Ruckert C."/>
            <person name="Winkler A."/>
            <person name="Kalinowski J."/>
            <person name="Kampfer P."/>
            <person name="Glaeser S."/>
        </authorList>
    </citation>
    <scope>NUCLEOTIDE SEQUENCE [LARGE SCALE GENOMIC DNA]</scope>
    <source>
        <strain evidence="2 3">DSM 40224</strain>
    </source>
</reference>
<evidence type="ECO:0008006" key="4">
    <source>
        <dbReference type="Google" id="ProtNLM"/>
    </source>
</evidence>
<gene>
    <name evidence="2" type="ORF">AQI95_04590</name>
</gene>
<accession>A0A101PCT3</accession>
<keyword evidence="3" id="KW-1185">Reference proteome</keyword>
<feature type="chain" id="PRO_5007102547" description="Lipoprotein" evidence="1">
    <location>
        <begin position="26"/>
        <end position="170"/>
    </location>
</feature>
<dbReference type="Proteomes" id="UP000053127">
    <property type="component" value="Unassembled WGS sequence"/>
</dbReference>
<evidence type="ECO:0000313" key="2">
    <source>
        <dbReference type="EMBL" id="KUN09136.1"/>
    </source>
</evidence>